<dbReference type="SMART" id="SM01176">
    <property type="entry name" value="DUF4208"/>
    <property type="match status" value="1"/>
</dbReference>
<comment type="subcellular location">
    <subcellularLocation>
        <location evidence="1">Nucleus</location>
    </subcellularLocation>
</comment>
<evidence type="ECO:0000313" key="4">
    <source>
        <dbReference type="Ensembl" id="ENSSPUP00000021841.1"/>
    </source>
</evidence>
<proteinExistence type="predicted"/>
<dbReference type="Ensembl" id="ENSSPUT00000023271.1">
    <property type="protein sequence ID" value="ENSSPUP00000021841.1"/>
    <property type="gene ID" value="ENSSPUG00000016758.1"/>
</dbReference>
<name>A0A8D0HBX4_SPHPU</name>
<dbReference type="InterPro" id="IPR039880">
    <property type="entry name" value="CHCT1-like"/>
</dbReference>
<dbReference type="InterPro" id="IPR025260">
    <property type="entry name" value="CHD1-like_C"/>
</dbReference>
<keyword evidence="2" id="KW-0539">Nucleus</keyword>
<keyword evidence="5" id="KW-1185">Reference proteome</keyword>
<dbReference type="PANTHER" id="PTHR21765:SF1">
    <property type="entry name" value="CHD1 HELICAL C-TERMINAL DOMAIN CONTAINING PROTEIN 1"/>
    <property type="match status" value="1"/>
</dbReference>
<feature type="domain" description="Chromodomain-helicase-DNA-binding protein 1-like C-terminal" evidence="3">
    <location>
        <begin position="9"/>
        <end position="112"/>
    </location>
</feature>
<gene>
    <name evidence="4" type="primary">CHCT1</name>
</gene>
<evidence type="ECO:0000259" key="3">
    <source>
        <dbReference type="SMART" id="SM01176"/>
    </source>
</evidence>
<dbReference type="AlphaFoldDB" id="A0A8D0HBX4"/>
<dbReference type="Pfam" id="PF13907">
    <property type="entry name" value="CHD1-like_C"/>
    <property type="match status" value="1"/>
</dbReference>
<accession>A0A8D0HBX4</accession>
<dbReference type="GO" id="GO:0005634">
    <property type="term" value="C:nucleus"/>
    <property type="evidence" value="ECO:0007669"/>
    <property type="project" value="UniProtKB-SubCell"/>
</dbReference>
<protein>
    <submittedName>
        <fullName evidence="4">CHD1 helical C-terminal domain containing 1</fullName>
    </submittedName>
</protein>
<dbReference type="GeneTree" id="ENSGT00390000003769"/>
<evidence type="ECO:0000256" key="1">
    <source>
        <dbReference type="ARBA" id="ARBA00004123"/>
    </source>
</evidence>
<evidence type="ECO:0000256" key="2">
    <source>
        <dbReference type="ARBA" id="ARBA00023242"/>
    </source>
</evidence>
<evidence type="ECO:0000313" key="5">
    <source>
        <dbReference type="Proteomes" id="UP000694392"/>
    </source>
</evidence>
<reference evidence="4" key="2">
    <citation type="submission" date="2025-09" db="UniProtKB">
        <authorList>
            <consortium name="Ensembl"/>
        </authorList>
    </citation>
    <scope>IDENTIFICATION</scope>
</reference>
<organism evidence="4 5">
    <name type="scientific">Sphenodon punctatus</name>
    <name type="common">Tuatara</name>
    <name type="synonym">Hatteria punctata</name>
    <dbReference type="NCBI Taxonomy" id="8508"/>
    <lineage>
        <taxon>Eukaryota</taxon>
        <taxon>Metazoa</taxon>
        <taxon>Chordata</taxon>
        <taxon>Craniata</taxon>
        <taxon>Vertebrata</taxon>
        <taxon>Euteleostomi</taxon>
        <taxon>Lepidosauria</taxon>
        <taxon>Sphenodontia</taxon>
        <taxon>Sphenodontidae</taxon>
        <taxon>Sphenodon</taxon>
    </lineage>
</organism>
<reference evidence="4" key="1">
    <citation type="submission" date="2025-08" db="UniProtKB">
        <authorList>
            <consortium name="Ensembl"/>
        </authorList>
    </citation>
    <scope>IDENTIFICATION</scope>
</reference>
<sequence>SEKSRSYTAPSGDTLVCYADGLTQDTFKICKEFLRPFKKCLRKLHLPKDFPRDKKLKYTKKNLIILGDHINMFLQHYCKAWELKQWRKMLWRFVSLFSALDAKQLRKLYRYSKSNQTAKFLPLSPTSSNQLDLGQPDLPGQRTTLLRCQSRVTDHAASPRKRGVVMPERMDKLLLA</sequence>
<dbReference type="Proteomes" id="UP000694392">
    <property type="component" value="Unplaced"/>
</dbReference>
<dbReference type="OMA" id="YCEKWEL"/>
<dbReference type="PANTHER" id="PTHR21765">
    <property type="entry name" value="SIMILAR TO CHROMODOMAIN-HELICASE-DNA-BINDING PROTEIN 1 (CHD-1)"/>
    <property type="match status" value="1"/>
</dbReference>